<evidence type="ECO:0000313" key="2">
    <source>
        <dbReference type="Proteomes" id="UP000004994"/>
    </source>
</evidence>
<dbReference type="Proteomes" id="UP000004994">
    <property type="component" value="Chromosome 12"/>
</dbReference>
<dbReference type="Gramene" id="Solyc12g062165.1.1">
    <property type="protein sequence ID" value="Solyc12g062165.1.1"/>
    <property type="gene ID" value="Solyc12g062165.1"/>
</dbReference>
<dbReference type="Gene3D" id="3.30.70.270">
    <property type="match status" value="1"/>
</dbReference>
<reference evidence="1" key="2">
    <citation type="submission" date="2019-01" db="UniProtKB">
        <authorList>
            <consortium name="EnsemblPlants"/>
        </authorList>
    </citation>
    <scope>IDENTIFICATION</scope>
    <source>
        <strain evidence="1">cv. Heinz 1706</strain>
    </source>
</reference>
<protein>
    <recommendedName>
        <fullName evidence="3">Reverse transcriptase/retrotransposon-derived protein RNase H-like domain-containing protein</fullName>
    </recommendedName>
</protein>
<dbReference type="InterPro" id="IPR051320">
    <property type="entry name" value="Viral_Replic_Matur_Polypro"/>
</dbReference>
<name>A0A3Q7JBG8_SOLLC</name>
<proteinExistence type="predicted"/>
<dbReference type="AlphaFoldDB" id="A0A3Q7JBG8"/>
<dbReference type="FunFam" id="3.30.70.270:FF:000020">
    <property type="entry name" value="Transposon Tf2-6 polyprotein-like Protein"/>
    <property type="match status" value="1"/>
</dbReference>
<dbReference type="SUPFAM" id="SSF56672">
    <property type="entry name" value="DNA/RNA polymerases"/>
    <property type="match status" value="1"/>
</dbReference>
<dbReference type="OMA" id="KAFIAFE"/>
<dbReference type="PANTHER" id="PTHR33064:SF37">
    <property type="entry name" value="RIBONUCLEASE H"/>
    <property type="match status" value="1"/>
</dbReference>
<evidence type="ECO:0008006" key="3">
    <source>
        <dbReference type="Google" id="ProtNLM"/>
    </source>
</evidence>
<organism evidence="1">
    <name type="scientific">Solanum lycopersicum</name>
    <name type="common">Tomato</name>
    <name type="synonym">Lycopersicon esculentum</name>
    <dbReference type="NCBI Taxonomy" id="4081"/>
    <lineage>
        <taxon>Eukaryota</taxon>
        <taxon>Viridiplantae</taxon>
        <taxon>Streptophyta</taxon>
        <taxon>Embryophyta</taxon>
        <taxon>Tracheophyta</taxon>
        <taxon>Spermatophyta</taxon>
        <taxon>Magnoliopsida</taxon>
        <taxon>eudicotyledons</taxon>
        <taxon>Gunneridae</taxon>
        <taxon>Pentapetalae</taxon>
        <taxon>asterids</taxon>
        <taxon>lamiids</taxon>
        <taxon>Solanales</taxon>
        <taxon>Solanaceae</taxon>
        <taxon>Solanoideae</taxon>
        <taxon>Solaneae</taxon>
        <taxon>Solanum</taxon>
        <taxon>Solanum subgen. Lycopersicon</taxon>
    </lineage>
</organism>
<accession>A0A3Q7JBG8</accession>
<dbReference type="EnsemblPlants" id="Solyc12g062165.1.1">
    <property type="protein sequence ID" value="Solyc12g062165.1.1"/>
    <property type="gene ID" value="Solyc12g062165.1"/>
</dbReference>
<dbReference type="STRING" id="4081.A0A3Q7JBG8"/>
<dbReference type="InterPro" id="IPR043128">
    <property type="entry name" value="Rev_trsase/Diguanyl_cyclase"/>
</dbReference>
<evidence type="ECO:0000313" key="1">
    <source>
        <dbReference type="EnsemblPlants" id="Solyc12g062165.1.1"/>
    </source>
</evidence>
<keyword evidence="2" id="KW-1185">Reference proteome</keyword>
<reference evidence="1" key="1">
    <citation type="journal article" date="2012" name="Nature">
        <title>The tomato genome sequence provides insights into fleshy fruit evolution.</title>
        <authorList>
            <consortium name="Tomato Genome Consortium"/>
        </authorList>
    </citation>
    <scope>NUCLEOTIDE SEQUENCE [LARGE SCALE GENOMIC DNA]</scope>
    <source>
        <strain evidence="1">cv. Heinz 1706</strain>
    </source>
</reference>
<dbReference type="InParanoid" id="A0A3Q7JBG8"/>
<dbReference type="InterPro" id="IPR043502">
    <property type="entry name" value="DNA/RNA_pol_sf"/>
</dbReference>
<dbReference type="PANTHER" id="PTHR33064">
    <property type="entry name" value="POL PROTEIN"/>
    <property type="match status" value="1"/>
</dbReference>
<sequence>GHLRHIISSQGLFVDPEKVESIKQQAPPYTLKEVYSFLGLADYYRRFIHHYASIESTITDFLKRAQIAFETLKTKLGTTSVLALPNFNQEFQVETNALGKGMRHSISKRAPDHIF</sequence>